<dbReference type="Gene3D" id="2.60.40.3230">
    <property type="match status" value="1"/>
</dbReference>
<dbReference type="InterPro" id="IPR038483">
    <property type="entry name" value="YcfL-like_sf"/>
</dbReference>
<protein>
    <recommendedName>
        <fullName evidence="4">DUF1425 domain-containing protein</fullName>
    </recommendedName>
</protein>
<feature type="compositionally biased region" description="Polar residues" evidence="1">
    <location>
        <begin position="119"/>
        <end position="132"/>
    </location>
</feature>
<dbReference type="AlphaFoldDB" id="A0A518BFP0"/>
<accession>A0A518BFP0</accession>
<evidence type="ECO:0000256" key="1">
    <source>
        <dbReference type="SAM" id="MobiDB-lite"/>
    </source>
</evidence>
<reference evidence="2 3" key="1">
    <citation type="submission" date="2019-02" db="EMBL/GenBank/DDBJ databases">
        <title>Deep-cultivation of Planctomycetes and their phenomic and genomic characterization uncovers novel biology.</title>
        <authorList>
            <person name="Wiegand S."/>
            <person name="Jogler M."/>
            <person name="Boedeker C."/>
            <person name="Pinto D."/>
            <person name="Vollmers J."/>
            <person name="Rivas-Marin E."/>
            <person name="Kohn T."/>
            <person name="Peeters S.H."/>
            <person name="Heuer A."/>
            <person name="Rast P."/>
            <person name="Oberbeckmann S."/>
            <person name="Bunk B."/>
            <person name="Jeske O."/>
            <person name="Meyerdierks A."/>
            <person name="Storesund J.E."/>
            <person name="Kallscheuer N."/>
            <person name="Luecker S."/>
            <person name="Lage O.M."/>
            <person name="Pohl T."/>
            <person name="Merkel B.J."/>
            <person name="Hornburger P."/>
            <person name="Mueller R.-W."/>
            <person name="Bruemmer F."/>
            <person name="Labrenz M."/>
            <person name="Spormann A.M."/>
            <person name="Op den Camp H."/>
            <person name="Overmann J."/>
            <person name="Amann R."/>
            <person name="Jetten M.S.M."/>
            <person name="Mascher T."/>
            <person name="Medema M.H."/>
            <person name="Devos D.P."/>
            <person name="Kaster A.-K."/>
            <person name="Ovreas L."/>
            <person name="Rohde M."/>
            <person name="Galperin M.Y."/>
            <person name="Jogler C."/>
        </authorList>
    </citation>
    <scope>NUCLEOTIDE SEQUENCE [LARGE SCALE GENOMIC DNA]</scope>
    <source>
        <strain evidence="2 3">Pla133</strain>
    </source>
</reference>
<dbReference type="PROSITE" id="PS51257">
    <property type="entry name" value="PROKAR_LIPOPROTEIN"/>
    <property type="match status" value="1"/>
</dbReference>
<organism evidence="2 3">
    <name type="scientific">Engelhardtia mirabilis</name>
    <dbReference type="NCBI Taxonomy" id="2528011"/>
    <lineage>
        <taxon>Bacteria</taxon>
        <taxon>Pseudomonadati</taxon>
        <taxon>Planctomycetota</taxon>
        <taxon>Planctomycetia</taxon>
        <taxon>Planctomycetia incertae sedis</taxon>
        <taxon>Engelhardtia</taxon>
    </lineage>
</organism>
<dbReference type="EMBL" id="CP036287">
    <property type="protein sequence ID" value="QDU65776.1"/>
    <property type="molecule type" value="Genomic_DNA"/>
</dbReference>
<dbReference type="KEGG" id="pbap:Pla133_08420"/>
<dbReference type="RefSeq" id="WP_145062702.1">
    <property type="nucleotide sequence ID" value="NZ_CP036287.1"/>
</dbReference>
<dbReference type="CDD" id="cd09030">
    <property type="entry name" value="DUF1425"/>
    <property type="match status" value="1"/>
</dbReference>
<sequence>MKISLPRVPALAALGVALALTTGCITSGGPLNTYVVTEGFHEVQRDVGNRSLAGAVSVKDVISERRQDRLFVQARITNESGRPHMLEWSVEWYDGAGILVGEPTAWKSLRLGGGEVETIRQTGPTPAATSMRLSVRPRDPVN</sequence>
<proteinExistence type="predicted"/>
<evidence type="ECO:0000313" key="3">
    <source>
        <dbReference type="Proteomes" id="UP000316921"/>
    </source>
</evidence>
<evidence type="ECO:0008006" key="4">
    <source>
        <dbReference type="Google" id="ProtNLM"/>
    </source>
</evidence>
<gene>
    <name evidence="2" type="ORF">Pla133_08420</name>
</gene>
<evidence type="ECO:0000313" key="2">
    <source>
        <dbReference type="EMBL" id="QDU65776.1"/>
    </source>
</evidence>
<name>A0A518BFP0_9BACT</name>
<dbReference type="Proteomes" id="UP000316921">
    <property type="component" value="Chromosome"/>
</dbReference>
<dbReference type="Pfam" id="PF07233">
    <property type="entry name" value="DUF1425"/>
    <property type="match status" value="1"/>
</dbReference>
<keyword evidence="3" id="KW-1185">Reference proteome</keyword>
<feature type="region of interest" description="Disordered" evidence="1">
    <location>
        <begin position="118"/>
        <end position="142"/>
    </location>
</feature>
<dbReference type="InterPro" id="IPR010824">
    <property type="entry name" value="DUF1425"/>
</dbReference>